<evidence type="ECO:0000313" key="2">
    <source>
        <dbReference type="EMBL" id="KAK6348141.1"/>
    </source>
</evidence>
<evidence type="ECO:0000256" key="1">
    <source>
        <dbReference type="ARBA" id="ARBA00022679"/>
    </source>
</evidence>
<gene>
    <name evidence="2" type="ORF">TWF718_005955</name>
</gene>
<evidence type="ECO:0000313" key="3">
    <source>
        <dbReference type="Proteomes" id="UP001313282"/>
    </source>
</evidence>
<comment type="caution">
    <text evidence="2">The sequence shown here is derived from an EMBL/GenBank/DDBJ whole genome shotgun (WGS) entry which is preliminary data.</text>
</comment>
<dbReference type="Proteomes" id="UP001313282">
    <property type="component" value="Unassembled WGS sequence"/>
</dbReference>
<keyword evidence="3" id="KW-1185">Reference proteome</keyword>
<dbReference type="InterPro" id="IPR017795">
    <property type="entry name" value="ABBA_NscD-like"/>
</dbReference>
<keyword evidence="1" id="KW-0808">Transferase</keyword>
<proteinExistence type="predicted"/>
<organism evidence="2 3">
    <name type="scientific">Orbilia javanica</name>
    <dbReference type="NCBI Taxonomy" id="47235"/>
    <lineage>
        <taxon>Eukaryota</taxon>
        <taxon>Fungi</taxon>
        <taxon>Dikarya</taxon>
        <taxon>Ascomycota</taxon>
        <taxon>Pezizomycotina</taxon>
        <taxon>Orbiliomycetes</taxon>
        <taxon>Orbiliales</taxon>
        <taxon>Orbiliaceae</taxon>
        <taxon>Orbilia</taxon>
    </lineage>
</organism>
<dbReference type="Pfam" id="PF11991">
    <property type="entry name" value="Trp_DMAT"/>
    <property type="match status" value="1"/>
</dbReference>
<dbReference type="GO" id="GO:0009820">
    <property type="term" value="P:alkaloid metabolic process"/>
    <property type="evidence" value="ECO:0007669"/>
    <property type="project" value="InterPro"/>
</dbReference>
<name>A0AAN8NXT4_9PEZI</name>
<reference evidence="2 3" key="1">
    <citation type="submission" date="2019-10" db="EMBL/GenBank/DDBJ databases">
        <authorList>
            <person name="Palmer J.M."/>
        </authorList>
    </citation>
    <scope>NUCLEOTIDE SEQUENCE [LARGE SCALE GENOMIC DNA]</scope>
    <source>
        <strain evidence="2 3">TWF718</strain>
    </source>
</reference>
<accession>A0AAN8NXT4</accession>
<dbReference type="GO" id="GO:0016765">
    <property type="term" value="F:transferase activity, transferring alkyl or aryl (other than methyl) groups"/>
    <property type="evidence" value="ECO:0007669"/>
    <property type="project" value="InterPro"/>
</dbReference>
<dbReference type="EMBL" id="JAVHNR010000003">
    <property type="protein sequence ID" value="KAK6348141.1"/>
    <property type="molecule type" value="Genomic_DNA"/>
</dbReference>
<sequence length="113" mass="12202">MTDKLNFELAPKAGTFVTRDVDRSGPIVKLYFFPGLRAQELGVSNLEVAVQAMRSLLPAQYQSLNVEPLLDYLNDAATKLRNGDGAEALADVKDLWRILIGDAPDVLPAGGAC</sequence>
<protein>
    <submittedName>
        <fullName evidence="2">Uncharacterized protein</fullName>
    </submittedName>
</protein>
<dbReference type="AlphaFoldDB" id="A0AAN8NXT4"/>